<evidence type="ECO:0000256" key="9">
    <source>
        <dbReference type="ARBA" id="ARBA00022842"/>
    </source>
</evidence>
<evidence type="ECO:0000313" key="18">
    <source>
        <dbReference type="Proteomes" id="UP000694570"/>
    </source>
</evidence>
<evidence type="ECO:0000259" key="16">
    <source>
        <dbReference type="SMART" id="SM00482"/>
    </source>
</evidence>
<keyword evidence="6" id="KW-0808">Transferase</keyword>
<proteinExistence type="inferred from homology"/>
<evidence type="ECO:0000256" key="15">
    <source>
        <dbReference type="SAM" id="MobiDB-lite"/>
    </source>
</evidence>
<dbReference type="Pfam" id="PF18136">
    <property type="entry name" value="DNApol_Exo"/>
    <property type="match status" value="1"/>
</dbReference>
<dbReference type="GO" id="GO:0006264">
    <property type="term" value="P:mitochondrial DNA replication"/>
    <property type="evidence" value="ECO:0007669"/>
    <property type="project" value="InterPro"/>
</dbReference>
<dbReference type="PANTHER" id="PTHR10267:SF0">
    <property type="entry name" value="DNA POLYMERASE SUBUNIT GAMMA-1"/>
    <property type="match status" value="1"/>
</dbReference>
<evidence type="ECO:0000256" key="13">
    <source>
        <dbReference type="ARBA" id="ARBA00023271"/>
    </source>
</evidence>
<name>A0A8D0W3E3_PIG</name>
<dbReference type="GO" id="GO:0042645">
    <property type="term" value="C:mitochondrial nucleoid"/>
    <property type="evidence" value="ECO:0007669"/>
    <property type="project" value="UniProtKB-SubCell"/>
</dbReference>
<evidence type="ECO:0000256" key="8">
    <source>
        <dbReference type="ARBA" id="ARBA00022705"/>
    </source>
</evidence>
<dbReference type="PROSITE" id="PS00447">
    <property type="entry name" value="DNA_POLYMERASE_A"/>
    <property type="match status" value="1"/>
</dbReference>
<dbReference type="PRINTS" id="PR00867">
    <property type="entry name" value="DNAPOLG"/>
</dbReference>
<dbReference type="GO" id="GO:0005760">
    <property type="term" value="C:gamma DNA polymerase complex"/>
    <property type="evidence" value="ECO:0007669"/>
    <property type="project" value="InterPro"/>
</dbReference>
<dbReference type="Proteomes" id="UP000694570">
    <property type="component" value="Unplaced"/>
</dbReference>
<feature type="region of interest" description="Disordered" evidence="15">
    <location>
        <begin position="636"/>
        <end position="661"/>
    </location>
</feature>
<dbReference type="InterPro" id="IPR041336">
    <property type="entry name" value="DNApol_Exo"/>
</dbReference>
<dbReference type="SUPFAM" id="SSF53098">
    <property type="entry name" value="Ribonuclease H-like"/>
    <property type="match status" value="1"/>
</dbReference>
<reference evidence="17" key="1">
    <citation type="submission" date="2025-08" db="UniProtKB">
        <authorList>
            <consortium name="Ensembl"/>
        </authorList>
    </citation>
    <scope>IDENTIFICATION</scope>
</reference>
<feature type="region of interest" description="Disordered" evidence="15">
    <location>
        <begin position="12"/>
        <end position="54"/>
    </location>
</feature>
<dbReference type="InterPro" id="IPR043502">
    <property type="entry name" value="DNA/RNA_pol_sf"/>
</dbReference>
<evidence type="ECO:0000256" key="1">
    <source>
        <dbReference type="ARBA" id="ARBA00001946"/>
    </source>
</evidence>
<evidence type="ECO:0000256" key="2">
    <source>
        <dbReference type="ARBA" id="ARBA00004436"/>
    </source>
</evidence>
<dbReference type="GO" id="GO:0003677">
    <property type="term" value="F:DNA binding"/>
    <property type="evidence" value="ECO:0007669"/>
    <property type="project" value="UniProtKB-KW"/>
</dbReference>
<dbReference type="AlphaFoldDB" id="A0A8D0W3E3"/>
<dbReference type="Ensembl" id="ENSSSCT00030034047.1">
    <property type="protein sequence ID" value="ENSSSCP00030015440.1"/>
    <property type="gene ID" value="ENSSSCG00030024429.1"/>
</dbReference>
<organism evidence="17 18">
    <name type="scientific">Sus scrofa</name>
    <name type="common">Pig</name>
    <dbReference type="NCBI Taxonomy" id="9823"/>
    <lineage>
        <taxon>Eukaryota</taxon>
        <taxon>Metazoa</taxon>
        <taxon>Chordata</taxon>
        <taxon>Craniata</taxon>
        <taxon>Vertebrata</taxon>
        <taxon>Euteleostomi</taxon>
        <taxon>Mammalia</taxon>
        <taxon>Eutheria</taxon>
        <taxon>Laurasiatheria</taxon>
        <taxon>Artiodactyla</taxon>
        <taxon>Suina</taxon>
        <taxon>Suidae</taxon>
        <taxon>Sus</taxon>
    </lineage>
</organism>
<evidence type="ECO:0000256" key="14">
    <source>
        <dbReference type="ARBA" id="ARBA00031966"/>
    </source>
</evidence>
<dbReference type="InterPro" id="IPR012337">
    <property type="entry name" value="RNaseH-like_sf"/>
</dbReference>
<keyword evidence="10" id="KW-0239">DNA-directed DNA polymerase</keyword>
<sequence length="1163" mass="130383">MSRLLWRKVAGASVGPGPVPAPGRWGFSSAPVPVPSDGQPPPQPPQVPSSEDGQLRHNPLHIQMLSRGLHEQIFGRGGEMPGEAAVRRSVEHLQKHGLWGQPASPLPDVELRLPPLYGGNLDQHFRLLAQKQSLPYLEAANSLLQAQLPPRPSSWAWAEGWTRYGPAGEAEPVAIPEERALVFDVEVCLAEGTCPTLAVAISPSAWYSWCSRRLVEERYSWTSQLSPADLIPLEVPAGASGPPQREWQERLVVGHNVCFDRAHVREQYLIQGSRMRFLDTMSMHMAISGLSSFQRSLWMAARQGKHKARTPPQRGHKSQSKANGPVISSWDWLDISSVNNLADVHHLYVGGPPLEKEPRELFVKGNMKDIRENFQDLMRYCAQDVWATFEVFQQQLPLFLERYKEDPWLWDLEWDLQEFKQKKAKKLKRKEPATASKLPIEGAGAPGDPKEQEDPGPPSEEEEFQQDVMARTRLEQLRGTTELLPKRPQHLPGHPGWYRKLCPRLDDPAWTPGPSLLSLQMRITPKLMALTWDGFPLHYSEQHGWGYLVPGRRDNLAKVPGMAPASTAVPCPYTAIESLYRKHCLEQGRQQPELQEAGLAEEFLLTDSGTVWQTVEELGCLEVEAEAMLEKLRAADPGQPPALTATGSPQASRPAHHHGNGPYNEVDVPGCWFFKLPHKDGNSYNVGSPFAKDFLPKMEDGTLQAGPGGASGPRALEINKMISFWRNAHKRISSQMVVWLPRSALPRAVTRHPAFDEEGRYGAILPQVVTAGTITRRAVEPTWLTASNARPDRVGSELKAMVQAPPGYVLVGADVDSQELWIAAVLGDAHFAGMHGCTAFGWMTLQGRKSRGTDLHSKTAATVGISREHAKIFNYGRIYGAGQPFAERLLMQFNHRLTRQEAAEKAQQMYAVTKGLRRYRLSDEGEWLVRELDLPVDRTEDGWISLQDLRKIQREASRKSRRKKWEVVAERAWTGGTESEMFNKLESIATSDTPRTPVLGCRISRALEPSTVQGEFMTSRVNWVVQSSAVDYLHLMLVAMKWLFEEFAIDGRFCISIHDEVRYLVREEDRYRAALALQVTNLLTRCMFAYKLGLNDLPQSVAFFSAVDIDQCLRKEVTMDCKTPSNPTGMEKRYGIPQGEALDIYQIIELTKGSLEKRSQPGP</sequence>
<feature type="domain" description="DNA-directed DNA polymerase family A palm" evidence="16">
    <location>
        <begin position="795"/>
        <end position="1069"/>
    </location>
</feature>
<keyword evidence="7" id="KW-0548">Nucleotidyltransferase</keyword>
<evidence type="ECO:0000256" key="11">
    <source>
        <dbReference type="ARBA" id="ARBA00023125"/>
    </source>
</evidence>
<dbReference type="Gene3D" id="1.10.150.20">
    <property type="entry name" value="5' to 3' exonuclease, C-terminal subdomain"/>
    <property type="match status" value="1"/>
</dbReference>
<protein>
    <recommendedName>
        <fullName evidence="5">DNA polymerase subunit gamma-1</fullName>
        <ecNumber evidence="4">2.7.7.7</ecNumber>
    </recommendedName>
    <alternativeName>
        <fullName evidence="14">Mitochondrial DNA polymerase catalytic subunit</fullName>
    </alternativeName>
</protein>
<evidence type="ECO:0000256" key="6">
    <source>
        <dbReference type="ARBA" id="ARBA00022679"/>
    </source>
</evidence>
<keyword evidence="13" id="KW-1135">Mitochondrion nucleoid</keyword>
<dbReference type="PANTHER" id="PTHR10267">
    <property type="entry name" value="DNA POLYMERASE SUBUNIT GAMMA-1"/>
    <property type="match status" value="1"/>
</dbReference>
<evidence type="ECO:0000313" key="17">
    <source>
        <dbReference type="Ensembl" id="ENSSSCP00030015440.1"/>
    </source>
</evidence>
<dbReference type="InterPro" id="IPR002297">
    <property type="entry name" value="DNA-dir_DNA_pol_A_mt"/>
</dbReference>
<feature type="region of interest" description="Disordered" evidence="15">
    <location>
        <begin position="425"/>
        <end position="465"/>
    </location>
</feature>
<dbReference type="InterPro" id="IPR047580">
    <property type="entry name" value="POLG_palm_dom"/>
</dbReference>
<keyword evidence="8" id="KW-0235">DNA replication</keyword>
<dbReference type="EC" id="2.7.7.7" evidence="4"/>
<keyword evidence="9" id="KW-0460">Magnesium</keyword>
<evidence type="ECO:0000256" key="12">
    <source>
        <dbReference type="ARBA" id="ARBA00023128"/>
    </source>
</evidence>
<comment type="cofactor">
    <cofactor evidence="1">
        <name>Mg(2+)</name>
        <dbReference type="ChEBI" id="CHEBI:18420"/>
    </cofactor>
</comment>
<dbReference type="SUPFAM" id="SSF56672">
    <property type="entry name" value="DNA/RNA polymerases"/>
    <property type="match status" value="1"/>
</dbReference>
<evidence type="ECO:0000256" key="10">
    <source>
        <dbReference type="ARBA" id="ARBA00022932"/>
    </source>
</evidence>
<comment type="similarity">
    <text evidence="3">Belongs to the DNA polymerase type-A family.</text>
</comment>
<keyword evidence="11" id="KW-0238">DNA-binding</keyword>
<dbReference type="GO" id="GO:0003887">
    <property type="term" value="F:DNA-directed DNA polymerase activity"/>
    <property type="evidence" value="ECO:0007669"/>
    <property type="project" value="UniProtKB-KW"/>
</dbReference>
<dbReference type="Gene3D" id="3.30.420.390">
    <property type="match status" value="2"/>
</dbReference>
<dbReference type="InterPro" id="IPR001098">
    <property type="entry name" value="DNA-dir_DNA_pol_A_palm_dom"/>
</dbReference>
<comment type="subcellular location">
    <subcellularLocation>
        <location evidence="2">Mitochondrion matrix</location>
        <location evidence="2">Mitochondrion nucleoid</location>
    </subcellularLocation>
</comment>
<dbReference type="SMART" id="SM00482">
    <property type="entry name" value="POLAc"/>
    <property type="match status" value="1"/>
</dbReference>
<evidence type="ECO:0000256" key="7">
    <source>
        <dbReference type="ARBA" id="ARBA00022695"/>
    </source>
</evidence>
<dbReference type="Gene3D" id="1.20.5.3960">
    <property type="match status" value="1"/>
</dbReference>
<evidence type="ECO:0000256" key="4">
    <source>
        <dbReference type="ARBA" id="ARBA00012417"/>
    </source>
</evidence>
<feature type="compositionally biased region" description="Pro residues" evidence="15">
    <location>
        <begin position="32"/>
        <end position="47"/>
    </location>
</feature>
<dbReference type="FunFam" id="1.10.150.20:FF:000024">
    <property type="entry name" value="DNA polymerase gamma, catalytic subunit"/>
    <property type="match status" value="1"/>
</dbReference>
<evidence type="ECO:0000256" key="3">
    <source>
        <dbReference type="ARBA" id="ARBA00007705"/>
    </source>
</evidence>
<dbReference type="InterPro" id="IPR019760">
    <property type="entry name" value="DNA-dir_DNA_pol_A_CS"/>
</dbReference>
<accession>A0A8D0W3E3</accession>
<dbReference type="FunFam" id="3.30.420.390:FF:000002">
    <property type="entry name" value="DNA polymerase gamma, catalytic subunit"/>
    <property type="match status" value="1"/>
</dbReference>
<keyword evidence="12" id="KW-0496">Mitochondrion</keyword>
<evidence type="ECO:0000256" key="5">
    <source>
        <dbReference type="ARBA" id="ARBA00015350"/>
    </source>
</evidence>
<dbReference type="CDD" id="cd08641">
    <property type="entry name" value="DNA_pol_gammaA"/>
    <property type="match status" value="1"/>
</dbReference>